<dbReference type="SUPFAM" id="SSF82171">
    <property type="entry name" value="DPP6 N-terminal domain-like"/>
    <property type="match status" value="1"/>
</dbReference>
<organism evidence="2 3">
    <name type="scientific">Aliikangiella coralliicola</name>
    <dbReference type="NCBI Taxonomy" id="2592383"/>
    <lineage>
        <taxon>Bacteria</taxon>
        <taxon>Pseudomonadati</taxon>
        <taxon>Pseudomonadota</taxon>
        <taxon>Gammaproteobacteria</taxon>
        <taxon>Oceanospirillales</taxon>
        <taxon>Pleioneaceae</taxon>
        <taxon>Aliikangiella</taxon>
    </lineage>
</organism>
<sequence>MENRTPIISHHIFAGLTYYPNKALLKIDDETRRVSGIPKSLLDGVLKYYPELVSMERLAEELWPDEPEKRTSTNFYTQLRLVRKLLGDDKQEVDRETGEKRPRIIDFISTGFIGVTCKVETHYHESSLPYRTRSLSGWTKAGISASLLAIATISFSFAFKDTVYYAQNKSQLSQLNGEFQRAATSPNGLITVYNFKYESSTSWHLIATNKQTSATSWLVTEQKPDTHNTEPNFSPSGKQLVWVRTDYKTHCEILVAEFEPDTLTFARTRKVLNCDPPMNARTPQFKNENEILVAVSDFQSPFRIIKLNLWTGEKTTITKPANENNNDYSLFYNSDNQQMAYLREADGTGAELRIYDFTHQTDSLLKKYPSALYSVAWINNRIVAQSEKGYEAISTTASITPIQFNEVESLHFPFSDGPKAVGFVKGTLFNRDIVIYHLKTPSEFSQLSTKHADYVVVGAKNNDTLIFFSLKDGKNLVSYQKGKSTKVIADLQKNGADDLAVSPNGKTIAYKLENTLIVQDLEGKTLYSEITGISGFTFSSDSQQLLISKSSPNEEPTIVSLSLNNQFQPTTITKGFLPKTTNNKLYYMRKNPADEKVWLYEHSDDEPKPIMVAPFSTDRIYSYAFDIVNNNLYYFENDALVKTDLTTQEKTIVTPVENARGVSINNAEDLFLTTKKMPVQNSLISVELVK</sequence>
<comment type="caution">
    <text evidence="2">The sequence shown here is derived from an EMBL/GenBank/DDBJ whole genome shotgun (WGS) entry which is preliminary data.</text>
</comment>
<dbReference type="Proteomes" id="UP000315439">
    <property type="component" value="Unassembled WGS sequence"/>
</dbReference>
<dbReference type="GO" id="GO:0003677">
    <property type="term" value="F:DNA binding"/>
    <property type="evidence" value="ECO:0007669"/>
    <property type="project" value="InterPro"/>
</dbReference>
<dbReference type="OrthoDB" id="799930at2"/>
<evidence type="ECO:0000313" key="2">
    <source>
        <dbReference type="EMBL" id="TQV87127.1"/>
    </source>
</evidence>
<proteinExistence type="inferred from homology"/>
<dbReference type="InterPro" id="IPR011659">
    <property type="entry name" value="WD40"/>
</dbReference>
<dbReference type="InterPro" id="IPR036388">
    <property type="entry name" value="WH-like_DNA-bd_sf"/>
</dbReference>
<dbReference type="EMBL" id="VIKS01000009">
    <property type="protein sequence ID" value="TQV87127.1"/>
    <property type="molecule type" value="Genomic_DNA"/>
</dbReference>
<dbReference type="Pfam" id="PF07676">
    <property type="entry name" value="PD40"/>
    <property type="match status" value="1"/>
</dbReference>
<protein>
    <recommendedName>
        <fullName evidence="4">OmpR/PhoB-type domain-containing protein</fullName>
    </recommendedName>
</protein>
<name>A0A545UCD9_9GAMM</name>
<comment type="similarity">
    <text evidence="1">Belongs to the TolB family.</text>
</comment>
<dbReference type="Gene3D" id="2.120.10.30">
    <property type="entry name" value="TolB, C-terminal domain"/>
    <property type="match status" value="1"/>
</dbReference>
<evidence type="ECO:0000313" key="3">
    <source>
        <dbReference type="Proteomes" id="UP000315439"/>
    </source>
</evidence>
<dbReference type="SUPFAM" id="SSF46894">
    <property type="entry name" value="C-terminal effector domain of the bipartite response regulators"/>
    <property type="match status" value="1"/>
</dbReference>
<dbReference type="InterPro" id="IPR016032">
    <property type="entry name" value="Sig_transdc_resp-reg_C-effctor"/>
</dbReference>
<evidence type="ECO:0000256" key="1">
    <source>
        <dbReference type="ARBA" id="ARBA00009820"/>
    </source>
</evidence>
<evidence type="ECO:0008006" key="4">
    <source>
        <dbReference type="Google" id="ProtNLM"/>
    </source>
</evidence>
<accession>A0A545UCD9</accession>
<dbReference type="Gene3D" id="1.10.10.10">
    <property type="entry name" value="Winged helix-like DNA-binding domain superfamily/Winged helix DNA-binding domain"/>
    <property type="match status" value="1"/>
</dbReference>
<dbReference type="InterPro" id="IPR011042">
    <property type="entry name" value="6-blade_b-propeller_TolB-like"/>
</dbReference>
<dbReference type="PANTHER" id="PTHR36842">
    <property type="entry name" value="PROTEIN TOLB HOMOLOG"/>
    <property type="match status" value="1"/>
</dbReference>
<keyword evidence="3" id="KW-1185">Reference proteome</keyword>
<dbReference type="AlphaFoldDB" id="A0A545UCD9"/>
<gene>
    <name evidence="2" type="ORF">FLL46_15085</name>
</gene>
<dbReference type="GO" id="GO:0006355">
    <property type="term" value="P:regulation of DNA-templated transcription"/>
    <property type="evidence" value="ECO:0007669"/>
    <property type="project" value="InterPro"/>
</dbReference>
<reference evidence="2 3" key="1">
    <citation type="submission" date="2019-07" db="EMBL/GenBank/DDBJ databases">
        <title>Draft genome for Aliikangiella sp. M105.</title>
        <authorList>
            <person name="Wang G."/>
        </authorList>
    </citation>
    <scope>NUCLEOTIDE SEQUENCE [LARGE SCALE GENOMIC DNA]</scope>
    <source>
        <strain evidence="2 3">M105</strain>
    </source>
</reference>
<dbReference type="RefSeq" id="WP_142932146.1">
    <property type="nucleotide sequence ID" value="NZ_ML660165.1"/>
</dbReference>
<dbReference type="PANTHER" id="PTHR36842:SF1">
    <property type="entry name" value="PROTEIN TOLB"/>
    <property type="match status" value="1"/>
</dbReference>